<dbReference type="InterPro" id="IPR052709">
    <property type="entry name" value="Transposase-MT_Hybrid"/>
</dbReference>
<protein>
    <recommendedName>
        <fullName evidence="1">Mos1 transposase HTH domain-containing protein</fullName>
    </recommendedName>
</protein>
<dbReference type="Pfam" id="PF17906">
    <property type="entry name" value="HTH_48"/>
    <property type="match status" value="1"/>
</dbReference>
<dbReference type="PANTHER" id="PTHR46060:SF2">
    <property type="entry name" value="HISTONE-LYSINE N-METHYLTRANSFERASE SETMAR"/>
    <property type="match status" value="1"/>
</dbReference>
<evidence type="ECO:0000313" key="2">
    <source>
        <dbReference type="EMBL" id="KAK6735419.1"/>
    </source>
</evidence>
<evidence type="ECO:0000259" key="1">
    <source>
        <dbReference type="Pfam" id="PF17906"/>
    </source>
</evidence>
<sequence length="144" mass="16257">MSDRKWLYDFKQSKTAAHCHRSLSLVFGQDVISRSQCRRWFQRFANGNESLGDEEYDSPPVVVDNQGLLAGIEEDSTQTVRSLAEHFRCSKDQKIEYFDAVKIWVDNFSTATASIPCVGDGRVSLIIVDNILLNKLAPVITCNI</sequence>
<reference evidence="2 3" key="1">
    <citation type="submission" date="2023-08" db="EMBL/GenBank/DDBJ databases">
        <title>A Necator americanus chromosomal reference genome.</title>
        <authorList>
            <person name="Ilik V."/>
            <person name="Petrzelkova K.J."/>
            <person name="Pardy F."/>
            <person name="Fuh T."/>
            <person name="Niatou-Singa F.S."/>
            <person name="Gouil Q."/>
            <person name="Baker L."/>
            <person name="Ritchie M.E."/>
            <person name="Jex A.R."/>
            <person name="Gazzola D."/>
            <person name="Li H."/>
            <person name="Toshio Fujiwara R."/>
            <person name="Zhan B."/>
            <person name="Aroian R.V."/>
            <person name="Pafco B."/>
            <person name="Schwarz E.M."/>
        </authorList>
    </citation>
    <scope>NUCLEOTIDE SEQUENCE [LARGE SCALE GENOMIC DNA]</scope>
    <source>
        <strain evidence="2 3">Aroian</strain>
        <tissue evidence="2">Whole animal</tissue>
    </source>
</reference>
<accession>A0ABR1CBP6</accession>
<gene>
    <name evidence="2" type="primary">Necator_chrII.g6354</name>
    <name evidence="2" type="ORF">RB195_018561</name>
</gene>
<organism evidence="2 3">
    <name type="scientific">Necator americanus</name>
    <name type="common">Human hookworm</name>
    <dbReference type="NCBI Taxonomy" id="51031"/>
    <lineage>
        <taxon>Eukaryota</taxon>
        <taxon>Metazoa</taxon>
        <taxon>Ecdysozoa</taxon>
        <taxon>Nematoda</taxon>
        <taxon>Chromadorea</taxon>
        <taxon>Rhabditida</taxon>
        <taxon>Rhabditina</taxon>
        <taxon>Rhabditomorpha</taxon>
        <taxon>Strongyloidea</taxon>
        <taxon>Ancylostomatidae</taxon>
        <taxon>Bunostominae</taxon>
        <taxon>Necator</taxon>
    </lineage>
</organism>
<evidence type="ECO:0000313" key="3">
    <source>
        <dbReference type="Proteomes" id="UP001303046"/>
    </source>
</evidence>
<keyword evidence="3" id="KW-1185">Reference proteome</keyword>
<dbReference type="InterPro" id="IPR041426">
    <property type="entry name" value="Mos1_HTH"/>
</dbReference>
<dbReference type="Proteomes" id="UP001303046">
    <property type="component" value="Unassembled WGS sequence"/>
</dbReference>
<comment type="caution">
    <text evidence="2">The sequence shown here is derived from an EMBL/GenBank/DDBJ whole genome shotgun (WGS) entry which is preliminary data.</text>
</comment>
<dbReference type="EMBL" id="JAVFWL010000002">
    <property type="protein sequence ID" value="KAK6735419.1"/>
    <property type="molecule type" value="Genomic_DNA"/>
</dbReference>
<name>A0ABR1CBP6_NECAM</name>
<dbReference type="PANTHER" id="PTHR46060">
    <property type="entry name" value="MARINER MOS1 TRANSPOSASE-LIKE PROTEIN"/>
    <property type="match status" value="1"/>
</dbReference>
<feature type="domain" description="Mos1 transposase HTH" evidence="1">
    <location>
        <begin position="7"/>
        <end position="48"/>
    </location>
</feature>
<dbReference type="Gene3D" id="1.10.10.1450">
    <property type="match status" value="1"/>
</dbReference>
<proteinExistence type="predicted"/>